<name>A0A0G0BA69_9BACT</name>
<comment type="caution">
    <text evidence="4">The sequence shown here is derived from an EMBL/GenBank/DDBJ whole genome shotgun (WGS) entry which is preliminary data.</text>
</comment>
<evidence type="ECO:0000259" key="3">
    <source>
        <dbReference type="Pfam" id="PF04085"/>
    </source>
</evidence>
<keyword evidence="2" id="KW-0812">Transmembrane</keyword>
<evidence type="ECO:0000256" key="1">
    <source>
        <dbReference type="SAM" id="Coils"/>
    </source>
</evidence>
<proteinExistence type="predicted"/>
<evidence type="ECO:0000313" key="5">
    <source>
        <dbReference type="Proteomes" id="UP000034952"/>
    </source>
</evidence>
<dbReference type="EMBL" id="LBPY01000009">
    <property type="protein sequence ID" value="KKP66328.1"/>
    <property type="molecule type" value="Genomic_DNA"/>
</dbReference>
<feature type="domain" description="Rod shape-determining protein MreC beta-barrel core" evidence="3">
    <location>
        <begin position="131"/>
        <end position="262"/>
    </location>
</feature>
<dbReference type="InterPro" id="IPR007221">
    <property type="entry name" value="MreC"/>
</dbReference>
<keyword evidence="2" id="KW-0472">Membrane</keyword>
<dbReference type="GO" id="GO:0008360">
    <property type="term" value="P:regulation of cell shape"/>
    <property type="evidence" value="ECO:0007669"/>
    <property type="project" value="InterPro"/>
</dbReference>
<keyword evidence="2" id="KW-1133">Transmembrane helix</keyword>
<accession>A0A0G0BA69</accession>
<keyword evidence="1" id="KW-0175">Coiled coil</keyword>
<evidence type="ECO:0000256" key="2">
    <source>
        <dbReference type="SAM" id="Phobius"/>
    </source>
</evidence>
<dbReference type="PANTHER" id="PTHR34138">
    <property type="entry name" value="CELL SHAPE-DETERMINING PROTEIN MREC"/>
    <property type="match status" value="1"/>
</dbReference>
<dbReference type="InterPro" id="IPR055342">
    <property type="entry name" value="MreC_beta-barrel_core"/>
</dbReference>
<evidence type="ECO:0000313" key="4">
    <source>
        <dbReference type="EMBL" id="KKP66328.1"/>
    </source>
</evidence>
<dbReference type="Pfam" id="PF04085">
    <property type="entry name" value="MreC"/>
    <property type="match status" value="1"/>
</dbReference>
<organism evidence="4 5">
    <name type="scientific">Candidatus Nomurabacteria bacterium GW2011_GWE1_35_16</name>
    <dbReference type="NCBI Taxonomy" id="1618761"/>
    <lineage>
        <taxon>Bacteria</taxon>
        <taxon>Candidatus Nomuraibacteriota</taxon>
    </lineage>
</organism>
<feature type="transmembrane region" description="Helical" evidence="2">
    <location>
        <begin position="21"/>
        <end position="43"/>
    </location>
</feature>
<sequence>MIHQFRDKKQIAKRKRLIKNIIFFVGFLLLAVSGILAYTSGLIHSIGRPIWKTKIAVENVVEDTGYVFRSKSSVYKENENLLRENADLKNLMIDYNILKNENIVLKELFNRTLPENNLVLSNILTKPNYSPYDTIIIDIGANEKIAVGDKVYSNIVTPIGEVSVVYNNSSLVTLYSNPGQVTEAMIDGSNTSVELVGRGGGNFEMTIPIDLPFTTGAFVYLPNIETEVVATIEDVISSPNDPVKKVLLSSPVNVQSLKWVFVKRN</sequence>
<feature type="coiled-coil region" evidence="1">
    <location>
        <begin position="71"/>
        <end position="101"/>
    </location>
</feature>
<protein>
    <submittedName>
        <fullName evidence="4">Cell shape-determining protein MreC</fullName>
    </submittedName>
</protein>
<dbReference type="GO" id="GO:0005886">
    <property type="term" value="C:plasma membrane"/>
    <property type="evidence" value="ECO:0007669"/>
    <property type="project" value="TreeGrafter"/>
</dbReference>
<dbReference type="Gene3D" id="2.40.10.340">
    <property type="entry name" value="Rod shape-determining protein MreC, domain 1"/>
    <property type="match status" value="1"/>
</dbReference>
<dbReference type="Proteomes" id="UP000034952">
    <property type="component" value="Unassembled WGS sequence"/>
</dbReference>
<dbReference type="InterPro" id="IPR042177">
    <property type="entry name" value="Cell/Rod_1"/>
</dbReference>
<reference evidence="4 5" key="1">
    <citation type="journal article" date="2015" name="Nature">
        <title>rRNA introns, odd ribosomes, and small enigmatic genomes across a large radiation of phyla.</title>
        <authorList>
            <person name="Brown C.T."/>
            <person name="Hug L.A."/>
            <person name="Thomas B.C."/>
            <person name="Sharon I."/>
            <person name="Castelle C.J."/>
            <person name="Singh A."/>
            <person name="Wilkins M.J."/>
            <person name="Williams K.H."/>
            <person name="Banfield J.F."/>
        </authorList>
    </citation>
    <scope>NUCLEOTIDE SEQUENCE [LARGE SCALE GENOMIC DNA]</scope>
</reference>
<gene>
    <name evidence="4" type="ORF">UR64_C0009G0031</name>
</gene>
<dbReference type="AlphaFoldDB" id="A0A0G0BA69"/>
<dbReference type="PANTHER" id="PTHR34138:SF1">
    <property type="entry name" value="CELL SHAPE-DETERMINING PROTEIN MREC"/>
    <property type="match status" value="1"/>
</dbReference>